<dbReference type="EMBL" id="CP146256">
    <property type="protein sequence ID" value="XAH73537.1"/>
    <property type="molecule type" value="Genomic_DNA"/>
</dbReference>
<name>A0ABZ3EV61_9FIRM</name>
<dbReference type="Proteomes" id="UP001451571">
    <property type="component" value="Chromosome"/>
</dbReference>
<evidence type="ECO:0000313" key="2">
    <source>
        <dbReference type="Proteomes" id="UP001451571"/>
    </source>
</evidence>
<dbReference type="RefSeq" id="WP_342757141.1">
    <property type="nucleotide sequence ID" value="NZ_CP146256.1"/>
</dbReference>
<accession>A0ABZ3EV61</accession>
<organism evidence="1 2">
    <name type="scientific">Kineothrix sedimenti</name>
    <dbReference type="NCBI Taxonomy" id="3123317"/>
    <lineage>
        <taxon>Bacteria</taxon>
        <taxon>Bacillati</taxon>
        <taxon>Bacillota</taxon>
        <taxon>Clostridia</taxon>
        <taxon>Lachnospirales</taxon>
        <taxon>Lachnospiraceae</taxon>
        <taxon>Kineothrix</taxon>
    </lineage>
</organism>
<gene>
    <name evidence="1" type="ORF">V6984_18850</name>
</gene>
<dbReference type="InterPro" id="IPR012477">
    <property type="entry name" value="Glyco_transf_52"/>
</dbReference>
<reference evidence="1 2" key="1">
    <citation type="submission" date="2024-02" db="EMBL/GenBank/DDBJ databases">
        <title>Bacterial strain from lacustrine sediment.</title>
        <authorList>
            <person name="Petit C."/>
            <person name="Fadhlaoui K."/>
        </authorList>
    </citation>
    <scope>NUCLEOTIDE SEQUENCE [LARGE SCALE GENOMIC DNA]</scope>
    <source>
        <strain evidence="1 2">IPX-CK</strain>
    </source>
</reference>
<sequence>MKERIYVCHTYYHVYVACLKELNLPREKRGRAQLVLSTMSNDFGDLKSRAEGSGLFEAVYMFEEKEDIGFPELMKYHSDKGNLLLNMIYRIKYTKLLGKLQQSYVPVDFKEYKDVYVFCDSDPIGYYLCYKKIKYHALEDGLDCISTYDTARYDNRGHFKLKAFLASLNLIFIQNGWAKYCIDMEVNDISILPYPCPKYIEKPRAELVEALDEEAKNILIHLFIADMDDIDRKLREGGDNKVLVLTEPLCSLEVRERLFRDVIEQYGNTCGEDTVIMIKPHPRDVLNYHRLFSEYIVLDGKFPMEVLNFIPGLRFRRVVSVFTVPSAIRFAEEIVYLGEDFMDNYEPPKMHRQNEMI</sequence>
<dbReference type="Gene3D" id="3.40.50.11110">
    <property type="entry name" value="Sialyltransferase, C-terminal GT-B Rossman nucleotide-binding domain"/>
    <property type="match status" value="1"/>
</dbReference>
<evidence type="ECO:0000313" key="1">
    <source>
        <dbReference type="EMBL" id="XAH73537.1"/>
    </source>
</evidence>
<keyword evidence="2" id="KW-1185">Reference proteome</keyword>
<protein>
    <submittedName>
        <fullName evidence="1">Glycosyltransferase family 52</fullName>
    </submittedName>
</protein>
<proteinExistence type="predicted"/>
<dbReference type="Pfam" id="PF07922">
    <property type="entry name" value="Glyco_transf_52"/>
    <property type="match status" value="1"/>
</dbReference>